<dbReference type="InterPro" id="IPR029016">
    <property type="entry name" value="GAF-like_dom_sf"/>
</dbReference>
<dbReference type="SUPFAM" id="SSF50475">
    <property type="entry name" value="FMN-binding split barrel"/>
    <property type="match status" value="1"/>
</dbReference>
<accession>A0A428Z3Y4</accession>
<name>A0A428Z3Y4_KIBAR</name>
<dbReference type="Proteomes" id="UP000287547">
    <property type="component" value="Unassembled WGS sequence"/>
</dbReference>
<dbReference type="InterPro" id="IPR012349">
    <property type="entry name" value="Split_barrel_FMN-bd"/>
</dbReference>
<dbReference type="SMART" id="SM00903">
    <property type="entry name" value="Flavin_Reduct"/>
    <property type="match status" value="1"/>
</dbReference>
<dbReference type="GO" id="GO:0042602">
    <property type="term" value="F:riboflavin reductase (NADPH) activity"/>
    <property type="evidence" value="ECO:0007669"/>
    <property type="project" value="TreeGrafter"/>
</dbReference>
<organism evidence="4 5">
    <name type="scientific">Kibdelosporangium aridum</name>
    <dbReference type="NCBI Taxonomy" id="2030"/>
    <lineage>
        <taxon>Bacteria</taxon>
        <taxon>Bacillati</taxon>
        <taxon>Actinomycetota</taxon>
        <taxon>Actinomycetes</taxon>
        <taxon>Pseudonocardiales</taxon>
        <taxon>Pseudonocardiaceae</taxon>
        <taxon>Kibdelosporangium</taxon>
    </lineage>
</organism>
<dbReference type="Gene3D" id="2.30.110.10">
    <property type="entry name" value="Electron Transport, Fmn-binding Protein, Chain A"/>
    <property type="match status" value="1"/>
</dbReference>
<proteinExistence type="inferred from homology"/>
<dbReference type="EMBL" id="QHKI01000027">
    <property type="protein sequence ID" value="RSM80935.1"/>
    <property type="molecule type" value="Genomic_DNA"/>
</dbReference>
<reference evidence="4 5" key="1">
    <citation type="submission" date="2018-05" db="EMBL/GenBank/DDBJ databases">
        <title>Evolution of GPA BGCs.</title>
        <authorList>
            <person name="Waglechner N."/>
            <person name="Wright G.D."/>
        </authorList>
    </citation>
    <scope>NUCLEOTIDE SEQUENCE [LARGE SCALE GENOMIC DNA]</scope>
    <source>
        <strain evidence="4 5">A82846</strain>
    </source>
</reference>
<comment type="caution">
    <text evidence="4">The sequence shown here is derived from an EMBL/GenBank/DDBJ whole genome shotgun (WGS) entry which is preliminary data.</text>
</comment>
<dbReference type="OrthoDB" id="9792858at2"/>
<evidence type="ECO:0000259" key="3">
    <source>
        <dbReference type="SMART" id="SM00903"/>
    </source>
</evidence>
<dbReference type="Gene3D" id="3.30.450.40">
    <property type="match status" value="1"/>
</dbReference>
<dbReference type="PANTHER" id="PTHR30466">
    <property type="entry name" value="FLAVIN REDUCTASE"/>
    <property type="match status" value="1"/>
</dbReference>
<evidence type="ECO:0000256" key="1">
    <source>
        <dbReference type="ARBA" id="ARBA00008898"/>
    </source>
</evidence>
<evidence type="ECO:0000256" key="2">
    <source>
        <dbReference type="ARBA" id="ARBA00023002"/>
    </source>
</evidence>
<comment type="similarity">
    <text evidence="1">Belongs to the non-flavoprotein flavin reductase family.</text>
</comment>
<dbReference type="InterPro" id="IPR050268">
    <property type="entry name" value="NADH-dep_flavin_reductase"/>
</dbReference>
<dbReference type="InterPro" id="IPR002563">
    <property type="entry name" value="Flavin_Rdtase-like_dom"/>
</dbReference>
<dbReference type="AlphaFoldDB" id="A0A428Z3Y4"/>
<keyword evidence="2" id="KW-0560">Oxidoreductase</keyword>
<dbReference type="Pfam" id="PF01613">
    <property type="entry name" value="Flavin_Reduct"/>
    <property type="match status" value="1"/>
</dbReference>
<evidence type="ECO:0000313" key="5">
    <source>
        <dbReference type="Proteomes" id="UP000287547"/>
    </source>
</evidence>
<dbReference type="SUPFAM" id="SSF55781">
    <property type="entry name" value="GAF domain-like"/>
    <property type="match status" value="1"/>
</dbReference>
<dbReference type="PANTHER" id="PTHR30466:SF11">
    <property type="entry name" value="FLAVIN-DEPENDENT MONOOXYGENASE, REDUCTASE SUBUNIT HSAB"/>
    <property type="match status" value="1"/>
</dbReference>
<feature type="domain" description="Flavin reductase like" evidence="3">
    <location>
        <begin position="78"/>
        <end position="222"/>
    </location>
</feature>
<dbReference type="GO" id="GO:0010181">
    <property type="term" value="F:FMN binding"/>
    <property type="evidence" value="ECO:0007669"/>
    <property type="project" value="InterPro"/>
</dbReference>
<protein>
    <recommendedName>
        <fullName evidence="3">Flavin reductase like domain-containing protein</fullName>
    </recommendedName>
</protein>
<sequence length="472" mass="50300">MFIYGQRNLDHNPRQWSTAHQAQAQVALFAHLDGRAGHSISCECPTDNRPCAPVPKTRGAAMTDPLPPIDSLRYREVMGHYPTGVTVVTGIADDDEPVGMVIGTFTSVSLDPPLVAFLPTRASRRFARLRTARSFCINVLAHDQVELCRTMASPAPDKFSNVEWTASSTGAPAIAGAVAHVHCAPQQAIEAGDHFIQLCEVESMEVHRQVTPLLFFQGGYGGFSPHGMTAGGDADLISGIRLADLARPQIEVLAHDLACDAAVLVAVNEFELTTAATAHGGSAVMRELLGERLPMKPPLGEAYVAWASDEAAARWLTMVGKDPDQIEAHQQRLAAIRARGYAAWQIASSGSSDQADVAAMMVEYAAGDLTPVRERVLLARMAESMPSVDTADFADEQQYDIGGLMAPVLGKDGNVVLLLRLAQLPTPSSGEQIKRWASDLRAAAAQVEASLLAGATAAWDESAPAARGLLQA</sequence>
<evidence type="ECO:0000313" key="4">
    <source>
        <dbReference type="EMBL" id="RSM80935.1"/>
    </source>
</evidence>
<gene>
    <name evidence="4" type="ORF">DMH04_28965</name>
</gene>